<feature type="region of interest" description="Disordered" evidence="1">
    <location>
        <begin position="495"/>
        <end position="516"/>
    </location>
</feature>
<evidence type="ECO:0000256" key="3">
    <source>
        <dbReference type="SAM" id="SignalP"/>
    </source>
</evidence>
<feature type="compositionally biased region" description="Polar residues" evidence="1">
    <location>
        <begin position="296"/>
        <end position="329"/>
    </location>
</feature>
<protein>
    <submittedName>
        <fullName evidence="4">Uncharacterized protein</fullName>
    </submittedName>
</protein>
<dbReference type="EMBL" id="WJBH02000003">
    <property type="protein sequence ID" value="KAI9561497.1"/>
    <property type="molecule type" value="Genomic_DNA"/>
</dbReference>
<feature type="region of interest" description="Disordered" evidence="1">
    <location>
        <begin position="208"/>
        <end position="250"/>
    </location>
</feature>
<keyword evidence="2" id="KW-1133">Transmembrane helix</keyword>
<feature type="chain" id="PRO_5042168008" evidence="3">
    <location>
        <begin position="28"/>
        <end position="957"/>
    </location>
</feature>
<feature type="compositionally biased region" description="Polar residues" evidence="1">
    <location>
        <begin position="442"/>
        <end position="454"/>
    </location>
</feature>
<dbReference type="Proteomes" id="UP000820818">
    <property type="component" value="Linkage Group LG3"/>
</dbReference>
<keyword evidence="2" id="KW-0472">Membrane</keyword>
<evidence type="ECO:0000313" key="5">
    <source>
        <dbReference type="Proteomes" id="UP000820818"/>
    </source>
</evidence>
<name>A0AAD5PW62_9CRUS</name>
<keyword evidence="5" id="KW-1185">Reference proteome</keyword>
<gene>
    <name evidence="4" type="ORF">GHT06_012455</name>
</gene>
<organism evidence="4 5">
    <name type="scientific">Daphnia sinensis</name>
    <dbReference type="NCBI Taxonomy" id="1820382"/>
    <lineage>
        <taxon>Eukaryota</taxon>
        <taxon>Metazoa</taxon>
        <taxon>Ecdysozoa</taxon>
        <taxon>Arthropoda</taxon>
        <taxon>Crustacea</taxon>
        <taxon>Branchiopoda</taxon>
        <taxon>Diplostraca</taxon>
        <taxon>Cladocera</taxon>
        <taxon>Anomopoda</taxon>
        <taxon>Daphniidae</taxon>
        <taxon>Daphnia</taxon>
        <taxon>Daphnia similis group</taxon>
    </lineage>
</organism>
<feature type="compositionally biased region" description="Polar residues" evidence="1">
    <location>
        <begin position="693"/>
        <end position="702"/>
    </location>
</feature>
<evidence type="ECO:0000256" key="1">
    <source>
        <dbReference type="SAM" id="MobiDB-lite"/>
    </source>
</evidence>
<evidence type="ECO:0000256" key="2">
    <source>
        <dbReference type="SAM" id="Phobius"/>
    </source>
</evidence>
<evidence type="ECO:0000313" key="4">
    <source>
        <dbReference type="EMBL" id="KAI9561497.1"/>
    </source>
</evidence>
<feature type="compositionally biased region" description="Polar residues" evidence="1">
    <location>
        <begin position="383"/>
        <end position="394"/>
    </location>
</feature>
<feature type="compositionally biased region" description="Polar residues" evidence="1">
    <location>
        <begin position="667"/>
        <end position="685"/>
    </location>
</feature>
<reference evidence="4 5" key="1">
    <citation type="submission" date="2022-05" db="EMBL/GenBank/DDBJ databases">
        <title>A multi-omics perspective on studying reproductive biology in Daphnia sinensis.</title>
        <authorList>
            <person name="Jia J."/>
        </authorList>
    </citation>
    <scope>NUCLEOTIDE SEQUENCE [LARGE SCALE GENOMIC DNA]</scope>
    <source>
        <strain evidence="4 5">WSL</strain>
    </source>
</reference>
<feature type="region of interest" description="Disordered" evidence="1">
    <location>
        <begin position="371"/>
        <end position="403"/>
    </location>
</feature>
<feature type="region of interest" description="Disordered" evidence="1">
    <location>
        <begin position="274"/>
        <end position="331"/>
    </location>
</feature>
<proteinExistence type="predicted"/>
<feature type="transmembrane region" description="Helical" evidence="2">
    <location>
        <begin position="937"/>
        <end position="956"/>
    </location>
</feature>
<feature type="compositionally biased region" description="Polar residues" evidence="1">
    <location>
        <begin position="423"/>
        <end position="434"/>
    </location>
</feature>
<accession>A0AAD5PW62</accession>
<keyword evidence="2" id="KW-0812">Transmembrane</keyword>
<comment type="caution">
    <text evidence="4">The sequence shown here is derived from an EMBL/GenBank/DDBJ whole genome shotgun (WGS) entry which is preliminary data.</text>
</comment>
<feature type="signal peptide" evidence="3">
    <location>
        <begin position="1"/>
        <end position="27"/>
    </location>
</feature>
<feature type="region of interest" description="Disordered" evidence="1">
    <location>
        <begin position="652"/>
        <end position="705"/>
    </location>
</feature>
<keyword evidence="3" id="KW-0732">Signal</keyword>
<sequence length="957" mass="108061">MTIMSRLFNVTLIVALMLVTNIQVTDSFGWKREYDFHDGINGSKQSIGNQMRQKRTSVAATVDGKFTLQLIVNVDPVTGQVSLPQTIHGGRYRTVPNARRTCQGRQCTLALQTVSPPVTPVFTDSKRTNNSQSKTAVDEKVIQNNKRVTAAPRYLNPKQVSTVRYPLPTLTRKQIINRTRIENGEWARRTSARKPSVLTTTARNLVNSRKELLLPKTRNNSESERPKETDNVLHQKRNETDSYSNHSDKVGKVVQSSQFNESIFRDAEKPITVHSSDIVSPKPITGHSGEGGGNLNPEQSYSPNRDPSKLQANQTTEGRIASGSPTKTPTHCEELDCLPWIRRANFEVQIHPRTMQIVNIRVPIITAKSKQVRPSHEYEDLRNTGTSLAPTNSTRKQDEFPWQHRDGYEVQINPKTEQVDSIRAQQNATHQTTKSPHEEYENSSAEKQVTSASEALEQTTIYTKHEKPRWIQIGHHQVQIDQKTGQIVNIRTQTNTKQNLAQNPENPSTQTQEGSSVRTQMVTREAHLPVPFYYRKQITSQSSNPEPVTHNITKESETVIHGRTETTTNSYSTPQPRQEPNEFPWQQRDGFEVQINPVTKEVVNVRLVQHSRHVPLTMHAEQATIPNNLTQSTTEPGLIMETSRHPDVFLRQHEVDDKVQTREKTTTGDVKTQSSPKPIQTSSSKGDGEDGASSPTPDSQVPTPEVADISVPVTGIPMTTTTLVPVAELSEEDLPWEQRDDYEIQINPITKQIVNIRLQTTTTHNPVSKSTLFDDAHDADGNRVRSQTRDRTVDISTFVKLDERDDVSVEHDLNSKIQTLIIPRRKDVGGHPARIDGQLQDETRSRIAVLAVPNQKDDAIRKTLNSPARKPQLRTPIFSHSDADGLLYFRYDDLLEQLEPFNRDAKFVLIDENSWIASRPVRGRDSPYFYYSHSSSLLMNMSCYLVLLVACLVFLIS</sequence>
<feature type="region of interest" description="Disordered" evidence="1">
    <location>
        <begin position="422"/>
        <end position="454"/>
    </location>
</feature>
<dbReference type="AlphaFoldDB" id="A0AAD5PW62"/>
<feature type="compositionally biased region" description="Basic and acidic residues" evidence="1">
    <location>
        <begin position="652"/>
        <end position="666"/>
    </location>
</feature>